<dbReference type="InterPro" id="IPR036909">
    <property type="entry name" value="Cyt_c-like_dom_sf"/>
</dbReference>
<dbReference type="GO" id="GO:0046872">
    <property type="term" value="F:metal ion binding"/>
    <property type="evidence" value="ECO:0007669"/>
    <property type="project" value="UniProtKB-KW"/>
</dbReference>
<feature type="chain" id="PRO_5028218863" evidence="5">
    <location>
        <begin position="22"/>
        <end position="126"/>
    </location>
</feature>
<comment type="caution">
    <text evidence="7">The sequence shown here is derived from an EMBL/GenBank/DDBJ whole genome shotgun (WGS) entry which is preliminary data.</text>
</comment>
<dbReference type="PANTHER" id="PTHR35008:SF4">
    <property type="entry name" value="BLL4482 PROTEIN"/>
    <property type="match status" value="1"/>
</dbReference>
<evidence type="ECO:0000259" key="6">
    <source>
        <dbReference type="PROSITE" id="PS51007"/>
    </source>
</evidence>
<proteinExistence type="predicted"/>
<dbReference type="PANTHER" id="PTHR35008">
    <property type="entry name" value="BLL4482 PROTEIN-RELATED"/>
    <property type="match status" value="1"/>
</dbReference>
<keyword evidence="2 4" id="KW-0479">Metal-binding</keyword>
<sequence>MIPLTTMLMLTIILSAIGTQAQEQQQLLQLGQEVYENHCSDCHRSNGEGLPVKFPALKGNAFVLGDPKPVLDTVIHGRTGKLGQMPAWKEFLDNNQIAAVVSYIRNAWGNKAPTLRPEDVAPRRKN</sequence>
<dbReference type="GO" id="GO:0009055">
    <property type="term" value="F:electron transfer activity"/>
    <property type="evidence" value="ECO:0007669"/>
    <property type="project" value="InterPro"/>
</dbReference>
<organism evidence="7">
    <name type="scientific">Desulfobacca acetoxidans</name>
    <dbReference type="NCBI Taxonomy" id="60893"/>
    <lineage>
        <taxon>Bacteria</taxon>
        <taxon>Pseudomonadati</taxon>
        <taxon>Thermodesulfobacteriota</taxon>
        <taxon>Desulfobaccia</taxon>
        <taxon>Desulfobaccales</taxon>
        <taxon>Desulfobaccaceae</taxon>
        <taxon>Desulfobacca</taxon>
    </lineage>
</organism>
<dbReference type="AlphaFoldDB" id="A0A7C5AM60"/>
<protein>
    <submittedName>
        <fullName evidence="7">C-type cytochrome</fullName>
    </submittedName>
</protein>
<evidence type="ECO:0000256" key="1">
    <source>
        <dbReference type="ARBA" id="ARBA00022617"/>
    </source>
</evidence>
<dbReference type="SUPFAM" id="SSF46626">
    <property type="entry name" value="Cytochrome c"/>
    <property type="match status" value="1"/>
</dbReference>
<gene>
    <name evidence="7" type="ORF">ENW48_04790</name>
</gene>
<name>A0A7C5AM60_9BACT</name>
<feature type="signal peptide" evidence="5">
    <location>
        <begin position="1"/>
        <end position="21"/>
    </location>
</feature>
<evidence type="ECO:0000313" key="7">
    <source>
        <dbReference type="EMBL" id="HGZ11512.1"/>
    </source>
</evidence>
<dbReference type="Pfam" id="PF13442">
    <property type="entry name" value="Cytochrome_CBB3"/>
    <property type="match status" value="1"/>
</dbReference>
<dbReference type="EMBL" id="DTKJ01000036">
    <property type="protein sequence ID" value="HGZ11512.1"/>
    <property type="molecule type" value="Genomic_DNA"/>
</dbReference>
<evidence type="ECO:0000256" key="2">
    <source>
        <dbReference type="ARBA" id="ARBA00022723"/>
    </source>
</evidence>
<evidence type="ECO:0000256" key="3">
    <source>
        <dbReference type="ARBA" id="ARBA00023004"/>
    </source>
</evidence>
<dbReference type="InterPro" id="IPR051459">
    <property type="entry name" value="Cytochrome_c-type_DH"/>
</dbReference>
<evidence type="ECO:0000256" key="4">
    <source>
        <dbReference type="PROSITE-ProRule" id="PRU00433"/>
    </source>
</evidence>
<dbReference type="PROSITE" id="PS51007">
    <property type="entry name" value="CYTC"/>
    <property type="match status" value="1"/>
</dbReference>
<dbReference type="InterPro" id="IPR009056">
    <property type="entry name" value="Cyt_c-like_dom"/>
</dbReference>
<feature type="domain" description="Cytochrome c" evidence="6">
    <location>
        <begin position="26"/>
        <end position="108"/>
    </location>
</feature>
<dbReference type="Gene3D" id="1.10.760.10">
    <property type="entry name" value="Cytochrome c-like domain"/>
    <property type="match status" value="1"/>
</dbReference>
<dbReference type="GO" id="GO:0020037">
    <property type="term" value="F:heme binding"/>
    <property type="evidence" value="ECO:0007669"/>
    <property type="project" value="InterPro"/>
</dbReference>
<accession>A0A7C5AM60</accession>
<keyword evidence="5" id="KW-0732">Signal</keyword>
<keyword evidence="1 4" id="KW-0349">Heme</keyword>
<reference evidence="7" key="1">
    <citation type="journal article" date="2020" name="mSystems">
        <title>Genome- and Community-Level Interaction Insights into Carbon Utilization and Element Cycling Functions of Hydrothermarchaeota in Hydrothermal Sediment.</title>
        <authorList>
            <person name="Zhou Z."/>
            <person name="Liu Y."/>
            <person name="Xu W."/>
            <person name="Pan J."/>
            <person name="Luo Z.H."/>
            <person name="Li M."/>
        </authorList>
    </citation>
    <scope>NUCLEOTIDE SEQUENCE [LARGE SCALE GENOMIC DNA]</scope>
    <source>
        <strain evidence="7">SpSt-853</strain>
    </source>
</reference>
<evidence type="ECO:0000256" key="5">
    <source>
        <dbReference type="SAM" id="SignalP"/>
    </source>
</evidence>
<keyword evidence="3 4" id="KW-0408">Iron</keyword>